<dbReference type="OrthoDB" id="4167490at2759"/>
<reference evidence="1" key="1">
    <citation type="submission" date="2019-04" db="EMBL/GenBank/DDBJ databases">
        <title>Sequencing of skin fungus with MAO and IRED activity.</title>
        <authorList>
            <person name="Marsaioli A.J."/>
            <person name="Bonatto J.M.C."/>
            <person name="Reis Junior O."/>
        </authorList>
    </citation>
    <scope>NUCLEOTIDE SEQUENCE</scope>
    <source>
        <strain evidence="1">30M1</strain>
    </source>
</reference>
<evidence type="ECO:0000313" key="2">
    <source>
        <dbReference type="Proteomes" id="UP000801428"/>
    </source>
</evidence>
<gene>
    <name evidence="1" type="ORF">E8E13_009360</name>
</gene>
<keyword evidence="2" id="KW-1185">Reference proteome</keyword>
<dbReference type="EMBL" id="SWKU01000002">
    <property type="protein sequence ID" value="KAF3009745.1"/>
    <property type="molecule type" value="Genomic_DNA"/>
</dbReference>
<protein>
    <submittedName>
        <fullName evidence="1">Uncharacterized protein</fullName>
    </submittedName>
</protein>
<dbReference type="Proteomes" id="UP000801428">
    <property type="component" value="Unassembled WGS sequence"/>
</dbReference>
<comment type="caution">
    <text evidence="1">The sequence shown here is derived from an EMBL/GenBank/DDBJ whole genome shotgun (WGS) entry which is preliminary data.</text>
</comment>
<proteinExistence type="predicted"/>
<accession>A0A9P4TMK4</accession>
<name>A0A9P4TMK4_CURKU</name>
<evidence type="ECO:0000313" key="1">
    <source>
        <dbReference type="EMBL" id="KAF3009745.1"/>
    </source>
</evidence>
<organism evidence="1 2">
    <name type="scientific">Curvularia kusanoi</name>
    <name type="common">Cochliobolus kusanoi</name>
    <dbReference type="NCBI Taxonomy" id="90978"/>
    <lineage>
        <taxon>Eukaryota</taxon>
        <taxon>Fungi</taxon>
        <taxon>Dikarya</taxon>
        <taxon>Ascomycota</taxon>
        <taxon>Pezizomycotina</taxon>
        <taxon>Dothideomycetes</taxon>
        <taxon>Pleosporomycetidae</taxon>
        <taxon>Pleosporales</taxon>
        <taxon>Pleosporineae</taxon>
        <taxon>Pleosporaceae</taxon>
        <taxon>Curvularia</taxon>
    </lineage>
</organism>
<sequence length="388" mass="44992">MILAGIERLPVEILQPIFVLSDYNPALTRASHILGARLSSEYMYNKTCDYHLKNICDDYFIRSAAQTAIFASQWMTWDFFKRWIIRTYEAPGCLCGQTPDQGCFDAQWPPDFENSTSMIFSRSHLPRVAFIRGRLPKKLLAGPWTPEKVQFLRFLLWLTSMSVDWQDPESRALAVQGRRQAFLENNLEAVELFNHNRRLGRPPTMDTLYFAIKEADCSRSIIYDTLRSIYVWTTRKETLDHASLLQWCDERIWENDTKGVWLRGVLQCLLHAGVGKSHDVDSLFSTIVGTAVEAYGDCFDDTLVTKALPWNKEQRHVGWFYWSRHDTQKMGVQRVTRENLGDFWKYRTGYYKTITGLCRNGRGAFAVRLEMWVPSTNTESTWNGMLSG</sequence>
<dbReference type="AlphaFoldDB" id="A0A9P4TMK4"/>